<keyword evidence="1" id="KW-1133">Transmembrane helix</keyword>
<dbReference type="InterPro" id="IPR025698">
    <property type="entry name" value="2TM_dom"/>
</dbReference>
<feature type="transmembrane region" description="Helical" evidence="1">
    <location>
        <begin position="124"/>
        <end position="145"/>
    </location>
</feature>
<reference evidence="3" key="1">
    <citation type="submission" date="2022-09" db="EMBL/GenBank/DDBJ databases">
        <title>Actin cytoskeleton and complex cell architecture in an #Asgard archaeon.</title>
        <authorList>
            <person name="Ponce Toledo R.I."/>
            <person name="Schleper C."/>
            <person name="Rodrigues Oliveira T."/>
            <person name="Wollweber F."/>
            <person name="Xu J."/>
            <person name="Rittmann S."/>
            <person name="Klingl A."/>
            <person name="Pilhofer M."/>
        </authorList>
    </citation>
    <scope>NUCLEOTIDE SEQUENCE</scope>
    <source>
        <strain evidence="3">B-35</strain>
    </source>
</reference>
<sequence>MTEEKKLNEFNDDSVRRIAKQMIVRRYVVILHCWVYVFVNILLFIINFLVNHLSYPWFLWALSGWGLGLLIHSFSYWIYTKGIVNIAKLLFYYHLFIFICTNILIAFIDGFTSSPRWTSPWWSLWVFGFWAVGLALHLIIVYYIVPKRGESEDLSWLDRKIDKELERIKTQRKISADERRSE</sequence>
<gene>
    <name evidence="3" type="ORF">NEF87_000761</name>
</gene>
<keyword evidence="1" id="KW-0812">Transmembrane</keyword>
<evidence type="ECO:0000259" key="2">
    <source>
        <dbReference type="Pfam" id="PF13239"/>
    </source>
</evidence>
<dbReference type="Proteomes" id="UP001208689">
    <property type="component" value="Chromosome"/>
</dbReference>
<feature type="transmembrane region" description="Helical" evidence="1">
    <location>
        <begin position="57"/>
        <end position="79"/>
    </location>
</feature>
<feature type="transmembrane region" description="Helical" evidence="1">
    <location>
        <begin position="27"/>
        <end position="51"/>
    </location>
</feature>
<evidence type="ECO:0000313" key="3">
    <source>
        <dbReference type="EMBL" id="UYP44476.1"/>
    </source>
</evidence>
<organism evidence="3 4">
    <name type="scientific">Candidatus Lokiarchaeum ossiferum</name>
    <dbReference type="NCBI Taxonomy" id="2951803"/>
    <lineage>
        <taxon>Archaea</taxon>
        <taxon>Promethearchaeati</taxon>
        <taxon>Promethearchaeota</taxon>
        <taxon>Promethearchaeia</taxon>
        <taxon>Promethearchaeales</taxon>
        <taxon>Promethearchaeaceae</taxon>
        <taxon>Candidatus Lokiarchaeum</taxon>
    </lineage>
</organism>
<protein>
    <recommendedName>
        <fullName evidence="2">2TM domain-containing protein</fullName>
    </recommendedName>
</protein>
<name>A0ABY6HPK9_9ARCH</name>
<keyword evidence="1" id="KW-0472">Membrane</keyword>
<dbReference type="Pfam" id="PF13239">
    <property type="entry name" value="2TM"/>
    <property type="match status" value="2"/>
</dbReference>
<feature type="domain" description="2TM" evidence="2">
    <location>
        <begin position="90"/>
        <end position="166"/>
    </location>
</feature>
<evidence type="ECO:0000313" key="4">
    <source>
        <dbReference type="Proteomes" id="UP001208689"/>
    </source>
</evidence>
<feature type="transmembrane region" description="Helical" evidence="1">
    <location>
        <begin position="91"/>
        <end position="112"/>
    </location>
</feature>
<proteinExistence type="predicted"/>
<accession>A0ABY6HPK9</accession>
<feature type="domain" description="2TM" evidence="2">
    <location>
        <begin position="32"/>
        <end position="79"/>
    </location>
</feature>
<evidence type="ECO:0000256" key="1">
    <source>
        <dbReference type="SAM" id="Phobius"/>
    </source>
</evidence>
<keyword evidence="4" id="KW-1185">Reference proteome</keyword>
<dbReference type="EMBL" id="CP104013">
    <property type="protein sequence ID" value="UYP44476.1"/>
    <property type="molecule type" value="Genomic_DNA"/>
</dbReference>